<dbReference type="OrthoDB" id="406838at2759"/>
<dbReference type="EMBL" id="MU004233">
    <property type="protein sequence ID" value="KAF2671380.1"/>
    <property type="molecule type" value="Genomic_DNA"/>
</dbReference>
<name>A0A6A6UHV6_9PEZI</name>
<feature type="domain" description="PLL-like beta propeller" evidence="1">
    <location>
        <begin position="22"/>
        <end position="209"/>
    </location>
</feature>
<organism evidence="2 3">
    <name type="scientific">Microthyrium microscopicum</name>
    <dbReference type="NCBI Taxonomy" id="703497"/>
    <lineage>
        <taxon>Eukaryota</taxon>
        <taxon>Fungi</taxon>
        <taxon>Dikarya</taxon>
        <taxon>Ascomycota</taxon>
        <taxon>Pezizomycotina</taxon>
        <taxon>Dothideomycetes</taxon>
        <taxon>Dothideomycetes incertae sedis</taxon>
        <taxon>Microthyriales</taxon>
        <taxon>Microthyriaceae</taxon>
        <taxon>Microthyrium</taxon>
    </lineage>
</organism>
<gene>
    <name evidence="2" type="ORF">BT63DRAFT_215639</name>
</gene>
<dbReference type="AlphaFoldDB" id="A0A6A6UHV6"/>
<evidence type="ECO:0000313" key="3">
    <source>
        <dbReference type="Proteomes" id="UP000799302"/>
    </source>
</evidence>
<dbReference type="CDD" id="cd22954">
    <property type="entry name" value="PLL_lectin"/>
    <property type="match status" value="1"/>
</dbReference>
<dbReference type="InterPro" id="IPR058502">
    <property type="entry name" value="PLL-like_beta-prop"/>
</dbReference>
<dbReference type="SUPFAM" id="SSF89372">
    <property type="entry name" value="Fucose-specific lectin"/>
    <property type="match status" value="2"/>
</dbReference>
<dbReference type="GO" id="GO:0030246">
    <property type="term" value="F:carbohydrate binding"/>
    <property type="evidence" value="ECO:0007669"/>
    <property type="project" value="UniProtKB-KW"/>
</dbReference>
<keyword evidence="2" id="KW-0430">Lectin</keyword>
<keyword evidence="3" id="KW-1185">Reference proteome</keyword>
<accession>A0A6A6UHV6</accession>
<reference evidence="2" key="1">
    <citation type="journal article" date="2020" name="Stud. Mycol.">
        <title>101 Dothideomycetes genomes: a test case for predicting lifestyles and emergence of pathogens.</title>
        <authorList>
            <person name="Haridas S."/>
            <person name="Albert R."/>
            <person name="Binder M."/>
            <person name="Bloem J."/>
            <person name="Labutti K."/>
            <person name="Salamov A."/>
            <person name="Andreopoulos B."/>
            <person name="Baker S."/>
            <person name="Barry K."/>
            <person name="Bills G."/>
            <person name="Bluhm B."/>
            <person name="Cannon C."/>
            <person name="Castanera R."/>
            <person name="Culley D."/>
            <person name="Daum C."/>
            <person name="Ezra D."/>
            <person name="Gonzalez J."/>
            <person name="Henrissat B."/>
            <person name="Kuo A."/>
            <person name="Liang C."/>
            <person name="Lipzen A."/>
            <person name="Lutzoni F."/>
            <person name="Magnuson J."/>
            <person name="Mondo S."/>
            <person name="Nolan M."/>
            <person name="Ohm R."/>
            <person name="Pangilinan J."/>
            <person name="Park H.-J."/>
            <person name="Ramirez L."/>
            <person name="Alfaro M."/>
            <person name="Sun H."/>
            <person name="Tritt A."/>
            <person name="Yoshinaga Y."/>
            <person name="Zwiers L.-H."/>
            <person name="Turgeon B."/>
            <person name="Goodwin S."/>
            <person name="Spatafora J."/>
            <person name="Crous P."/>
            <person name="Grigoriev I."/>
        </authorList>
    </citation>
    <scope>NUCLEOTIDE SEQUENCE</scope>
    <source>
        <strain evidence="2">CBS 115976</strain>
    </source>
</reference>
<evidence type="ECO:0000259" key="1">
    <source>
        <dbReference type="Pfam" id="PF26607"/>
    </source>
</evidence>
<protein>
    <submittedName>
        <fullName evidence="2">Fucose-specific lectin</fullName>
    </submittedName>
</protein>
<sequence length="336" mass="38185">MRQTSFQPVSLLHNSRISAAYSSPNRVDVWVLGSDRKIKHLKIEDGSWLPSYWQTEAGTYSNAPIAFSRGEPQFELIAPTTTGEVHYLAKQNGWLSQDSWQNLGGSMVSPLTAISPGFARLDIFGVGADKQLYHKTFEHGEWFPSKEEWNCLGGSVIGPPEAVSCDSGRIDVFMRGPLHTLQYKWFLDGAWFPEGAEWEDLGNTQTITPFAAASRQLLDFNVFGLSPDGEVIHRWWNCSWGDWESLGRKFISRPCVVSQDGDSLDLFCVGSDNQLHHKSWRGWWSDWEQLGGDFISAPTVICLVKKRLDIFCKGRDYEIYHMNWENKQWRSLGKVA</sequence>
<dbReference type="Gene3D" id="2.120.10.70">
    <property type="entry name" value="Fucose-specific lectin"/>
    <property type="match status" value="2"/>
</dbReference>
<proteinExistence type="predicted"/>
<evidence type="ECO:0000313" key="2">
    <source>
        <dbReference type="EMBL" id="KAF2671380.1"/>
    </source>
</evidence>
<dbReference type="Proteomes" id="UP000799302">
    <property type="component" value="Unassembled WGS sequence"/>
</dbReference>
<dbReference type="Pfam" id="PF26607">
    <property type="entry name" value="DUF8189"/>
    <property type="match status" value="2"/>
</dbReference>
<feature type="domain" description="PLL-like beta propeller" evidence="1">
    <location>
        <begin position="221"/>
        <end position="323"/>
    </location>
</feature>